<feature type="transmembrane region" description="Helical" evidence="1">
    <location>
        <begin position="6"/>
        <end position="26"/>
    </location>
</feature>
<reference evidence="2 3" key="1">
    <citation type="journal article" date="2011" name="Front. Microbiol.">
        <title>Two Strains of Crocosphaera watsonii with Highly Conserved Genomes are Distinguished by Strain-Specific Features.</title>
        <authorList>
            <person name="Bench S.R."/>
            <person name="Ilikchyan I.N."/>
            <person name="Tripp H.J."/>
            <person name="Zehr J.P."/>
        </authorList>
    </citation>
    <scope>NUCLEOTIDE SEQUENCE [LARGE SCALE GENOMIC DNA]</scope>
    <source>
        <strain evidence="2 3">WH 0003</strain>
    </source>
</reference>
<dbReference type="PATRIC" id="fig|423471.3.peg.505"/>
<evidence type="ECO:0000256" key="1">
    <source>
        <dbReference type="SAM" id="Phobius"/>
    </source>
</evidence>
<organism evidence="2 3">
    <name type="scientific">Crocosphaera watsonii WH 0003</name>
    <dbReference type="NCBI Taxonomy" id="423471"/>
    <lineage>
        <taxon>Bacteria</taxon>
        <taxon>Bacillati</taxon>
        <taxon>Cyanobacteriota</taxon>
        <taxon>Cyanophyceae</taxon>
        <taxon>Oscillatoriophycideae</taxon>
        <taxon>Chroococcales</taxon>
        <taxon>Aphanothecaceae</taxon>
        <taxon>Crocosphaera</taxon>
    </lineage>
</organism>
<dbReference type="RefSeq" id="WP_007304530.1">
    <property type="nucleotide sequence ID" value="NZ_AESD01000092.1"/>
</dbReference>
<protein>
    <submittedName>
        <fullName evidence="2">Uncharacterized protein</fullName>
    </submittedName>
</protein>
<comment type="caution">
    <text evidence="2">The sequence shown here is derived from an EMBL/GenBank/DDBJ whole genome shotgun (WGS) entry which is preliminary data.</text>
</comment>
<dbReference type="EMBL" id="AESD01000092">
    <property type="protein sequence ID" value="EHJ14780.1"/>
    <property type="molecule type" value="Genomic_DNA"/>
</dbReference>
<evidence type="ECO:0000313" key="2">
    <source>
        <dbReference type="EMBL" id="EHJ14780.1"/>
    </source>
</evidence>
<keyword evidence="1" id="KW-0472">Membrane</keyword>
<keyword evidence="1" id="KW-1133">Transmembrane helix</keyword>
<evidence type="ECO:0000313" key="3">
    <source>
        <dbReference type="Proteomes" id="UP000003477"/>
    </source>
</evidence>
<name>G5IZ55_CROWT</name>
<gene>
    <name evidence="2" type="ORF">CWATWH0003_0550</name>
</gene>
<keyword evidence="1" id="KW-0812">Transmembrane</keyword>
<dbReference type="Proteomes" id="UP000003477">
    <property type="component" value="Unassembled WGS sequence"/>
</dbReference>
<accession>G5IZ55</accession>
<sequence>MVRISINLGVILQVSIVFAIAFILLGDRVLPKPVGKVSTNTRDTIYKAVAQFIAEEKEEYRSLEGDQEKGTIKIKFETTDEFFNRAVEAAEQQGKSSE</sequence>
<dbReference type="GeneID" id="88764467"/>
<proteinExistence type="predicted"/>
<dbReference type="AlphaFoldDB" id="G5IZ55"/>